<keyword evidence="2" id="KW-1185">Reference proteome</keyword>
<dbReference type="AlphaFoldDB" id="A0A2A2HS30"/>
<dbReference type="Proteomes" id="UP000218164">
    <property type="component" value="Unassembled WGS sequence"/>
</dbReference>
<evidence type="ECO:0000313" key="1">
    <source>
        <dbReference type="EMBL" id="PAV12125.1"/>
    </source>
</evidence>
<evidence type="ECO:0000313" key="2">
    <source>
        <dbReference type="Proteomes" id="UP000218164"/>
    </source>
</evidence>
<sequence>MVSVDTRSHTYKQLVDISTFRIYANSIQTIRKTLLETDIGKHSVNIPVVFLILKKFYIIQKSKEMYTFRNKNIRQILSKFLKKFGV</sequence>
<comment type="caution">
    <text evidence="1">The sequence shown here is derived from an EMBL/GenBank/DDBJ whole genome shotgun (WGS) entry which is preliminary data.</text>
</comment>
<protein>
    <submittedName>
        <fullName evidence="1">Uncharacterized protein</fullName>
    </submittedName>
</protein>
<dbReference type="EMBL" id="LMVP01000335">
    <property type="protein sequence ID" value="PAV12125.1"/>
    <property type="molecule type" value="Genomic_DNA"/>
</dbReference>
<proteinExistence type="predicted"/>
<accession>A0A2A2HS30</accession>
<gene>
    <name evidence="1" type="ORF">ASJ81_07525</name>
</gene>
<reference evidence="1 2" key="1">
    <citation type="journal article" date="2017" name="BMC Genomics">
        <title>Genomic analysis of methanogenic archaea reveals a shift towards energy conservation.</title>
        <authorList>
            <person name="Gilmore S.P."/>
            <person name="Henske J.K."/>
            <person name="Sexton J.A."/>
            <person name="Solomon K.V."/>
            <person name="Seppala S."/>
            <person name="Yoo J.I."/>
            <person name="Huyett L.M."/>
            <person name="Pressman A."/>
            <person name="Cogan J.Z."/>
            <person name="Kivenson V."/>
            <person name="Peng X."/>
            <person name="Tan Y."/>
            <person name="Valentine D.L."/>
            <person name="O'Malley M.A."/>
        </authorList>
    </citation>
    <scope>NUCLEOTIDE SEQUENCE [LARGE SCALE GENOMIC DNA]</scope>
    <source>
        <strain evidence="1 2">MC-15</strain>
    </source>
</reference>
<organism evidence="1 2">
    <name type="scientific">Methanosarcina spelaei</name>
    <dbReference type="NCBI Taxonomy" id="1036679"/>
    <lineage>
        <taxon>Archaea</taxon>
        <taxon>Methanobacteriati</taxon>
        <taxon>Methanobacteriota</taxon>
        <taxon>Stenosarchaea group</taxon>
        <taxon>Methanomicrobia</taxon>
        <taxon>Methanosarcinales</taxon>
        <taxon>Methanosarcinaceae</taxon>
        <taxon>Methanosarcina</taxon>
    </lineage>
</organism>
<name>A0A2A2HS30_9EURY</name>